<dbReference type="Proteomes" id="UP001633002">
    <property type="component" value="Unassembled WGS sequence"/>
</dbReference>
<dbReference type="InterPro" id="IPR050796">
    <property type="entry name" value="SCF_F-box_component"/>
</dbReference>
<keyword evidence="3" id="KW-1185">Reference proteome</keyword>
<evidence type="ECO:0000313" key="2">
    <source>
        <dbReference type="EMBL" id="KAL3676671.1"/>
    </source>
</evidence>
<organism evidence="2 3">
    <name type="scientific">Riccia sorocarpa</name>
    <dbReference type="NCBI Taxonomy" id="122646"/>
    <lineage>
        <taxon>Eukaryota</taxon>
        <taxon>Viridiplantae</taxon>
        <taxon>Streptophyta</taxon>
        <taxon>Embryophyta</taxon>
        <taxon>Marchantiophyta</taxon>
        <taxon>Marchantiopsida</taxon>
        <taxon>Marchantiidae</taxon>
        <taxon>Marchantiales</taxon>
        <taxon>Ricciaceae</taxon>
        <taxon>Riccia</taxon>
    </lineage>
</organism>
<evidence type="ECO:0000313" key="3">
    <source>
        <dbReference type="Proteomes" id="UP001633002"/>
    </source>
</evidence>
<reference evidence="2 3" key="1">
    <citation type="submission" date="2024-09" db="EMBL/GenBank/DDBJ databases">
        <title>Chromosome-scale assembly of Riccia sorocarpa.</title>
        <authorList>
            <person name="Paukszto L."/>
        </authorList>
    </citation>
    <scope>NUCLEOTIDE SEQUENCE [LARGE SCALE GENOMIC DNA]</scope>
    <source>
        <strain evidence="2">LP-2024</strain>
        <tissue evidence="2">Aerial parts of the thallus</tissue>
    </source>
</reference>
<comment type="caution">
    <text evidence="2">The sequence shown here is derived from an EMBL/GenBank/DDBJ whole genome shotgun (WGS) entry which is preliminary data.</text>
</comment>
<evidence type="ECO:0000259" key="1">
    <source>
        <dbReference type="PROSITE" id="PS50181"/>
    </source>
</evidence>
<name>A0ABD3GDD8_9MARC</name>
<dbReference type="SUPFAM" id="SSF81383">
    <property type="entry name" value="F-box domain"/>
    <property type="match status" value="1"/>
</dbReference>
<protein>
    <recommendedName>
        <fullName evidence="1">F-box domain-containing protein</fullName>
    </recommendedName>
</protein>
<dbReference type="PANTHER" id="PTHR31672">
    <property type="entry name" value="BNACNNG10540D PROTEIN"/>
    <property type="match status" value="1"/>
</dbReference>
<dbReference type="PANTHER" id="PTHR31672:SF2">
    <property type="entry name" value="F-BOX DOMAIN-CONTAINING PROTEIN"/>
    <property type="match status" value="1"/>
</dbReference>
<dbReference type="AlphaFoldDB" id="A0ABD3GDD8"/>
<dbReference type="InterPro" id="IPR036047">
    <property type="entry name" value="F-box-like_dom_sf"/>
</dbReference>
<dbReference type="EMBL" id="JBJQOH010000008">
    <property type="protein sequence ID" value="KAL3676671.1"/>
    <property type="molecule type" value="Genomic_DNA"/>
</dbReference>
<sequence>MGGTGWSQKVEDSGISSISAVPQMERNHLRSSSWENLPSDVLDKVLAKLPISALMDFSRVCKRWDCYIKSAEFARRCRSVQPVLFYHHPGKYDLSSGKIINPYLAIPSTKSNTWEKHTLDFASEEIYLVAADHGLVCFKTVEKRSILFVYNPVTRQFKRLRVPGKSIALPRKPDPRMLVGLIVDQETGNYKLVVGFVESNLAGNQRGTHVYDSSYSMWTSTSECPDFPAALTRVRDVDEYGFSSKVECIPGVSVRSGGKIYWLVDQSNDNDIEGSSYFFRFLLRYDSEAGSWTIAQPSLPYGMDPDEFPEFLPRDLPYSRLLQLPERHRHWDPWPPLWNFHLSAYEDTVFMTLFDSLIRTNPYSGEISPLIPEVKVIQGKLVREFLDRADAPDDYLPTKAVVQYDTWYVVFEHHGVCRERKDPRPLRVFAYSPHRNVSRWLPELHSQSCCSEALSFQEPYQLPELHAFTATLRAFV</sequence>
<dbReference type="InterPro" id="IPR011043">
    <property type="entry name" value="Gal_Oxase/kelch_b-propeller"/>
</dbReference>
<dbReference type="Pfam" id="PF00646">
    <property type="entry name" value="F-box"/>
    <property type="match status" value="1"/>
</dbReference>
<dbReference type="SMART" id="SM00256">
    <property type="entry name" value="FBOX"/>
    <property type="match status" value="1"/>
</dbReference>
<proteinExistence type="predicted"/>
<dbReference type="Gene3D" id="1.20.1280.50">
    <property type="match status" value="1"/>
</dbReference>
<gene>
    <name evidence="2" type="ORF">R1sor_026619</name>
</gene>
<dbReference type="InterPro" id="IPR001810">
    <property type="entry name" value="F-box_dom"/>
</dbReference>
<dbReference type="SUPFAM" id="SSF50965">
    <property type="entry name" value="Galactose oxidase, central domain"/>
    <property type="match status" value="1"/>
</dbReference>
<dbReference type="PROSITE" id="PS50181">
    <property type="entry name" value="FBOX"/>
    <property type="match status" value="1"/>
</dbReference>
<feature type="domain" description="F-box" evidence="1">
    <location>
        <begin position="31"/>
        <end position="77"/>
    </location>
</feature>
<accession>A0ABD3GDD8</accession>